<dbReference type="AlphaFoldDB" id="A0A1Y3BVP3"/>
<gene>
    <name evidence="1" type="ORF">BLA29_006413</name>
</gene>
<organism evidence="1 2">
    <name type="scientific">Euroglyphus maynei</name>
    <name type="common">Mayne's house dust mite</name>
    <dbReference type="NCBI Taxonomy" id="6958"/>
    <lineage>
        <taxon>Eukaryota</taxon>
        <taxon>Metazoa</taxon>
        <taxon>Ecdysozoa</taxon>
        <taxon>Arthropoda</taxon>
        <taxon>Chelicerata</taxon>
        <taxon>Arachnida</taxon>
        <taxon>Acari</taxon>
        <taxon>Acariformes</taxon>
        <taxon>Sarcoptiformes</taxon>
        <taxon>Astigmata</taxon>
        <taxon>Psoroptidia</taxon>
        <taxon>Analgoidea</taxon>
        <taxon>Pyroglyphidae</taxon>
        <taxon>Pyroglyphinae</taxon>
        <taxon>Euroglyphus</taxon>
    </lineage>
</organism>
<comment type="caution">
    <text evidence="1">The sequence shown here is derived from an EMBL/GenBank/DDBJ whole genome shotgun (WGS) entry which is preliminary data.</text>
</comment>
<evidence type="ECO:0000313" key="1">
    <source>
        <dbReference type="EMBL" id="OTF83205.1"/>
    </source>
</evidence>
<protein>
    <submittedName>
        <fullName evidence="1">Uncharacterized protein</fullName>
    </submittedName>
</protein>
<dbReference type="EMBL" id="MUJZ01004633">
    <property type="protein sequence ID" value="OTF83205.1"/>
    <property type="molecule type" value="Genomic_DNA"/>
</dbReference>
<evidence type="ECO:0000313" key="2">
    <source>
        <dbReference type="Proteomes" id="UP000194236"/>
    </source>
</evidence>
<dbReference type="OrthoDB" id="6508546at2759"/>
<keyword evidence="2" id="KW-1185">Reference proteome</keyword>
<sequence>MLWNNHSLKRLINPFANNNNTTTTTTERPPITNVSVLEMTPDVNHALTIDHQNTVINLGQSLSSGITNAIVRPLTFFNNLIGSAAGSLPGLFAANGAALGTAIATPIQLGTLAANAAISGITGTVVSIPISLASGGVAQLVGMVGTGRQLWHSTIGSDPKNSTFWQGGELWLQPLAVVTGANSILAGVSLNALSQGVKNLGLGIERFGVSISNTGKNAKQFGSVLIGWANGKPVYAPIINETFMNVNLTEQQPEQQLLDTMITEIDFDKMIPLNSSDIMIETTTTTTTATIAEMENSQDDVDEQFNDDDPIRIEMMKNEKILSNQIDSRI</sequence>
<reference evidence="1 2" key="1">
    <citation type="submission" date="2017-03" db="EMBL/GenBank/DDBJ databases">
        <title>Genome Survey of Euroglyphus maynei.</title>
        <authorList>
            <person name="Arlian L.G."/>
            <person name="Morgan M.S."/>
            <person name="Rider S.D."/>
        </authorList>
    </citation>
    <scope>NUCLEOTIDE SEQUENCE [LARGE SCALE GENOMIC DNA]</scope>
    <source>
        <strain evidence="1">Arlian Lab</strain>
        <tissue evidence="1">Whole body</tissue>
    </source>
</reference>
<proteinExistence type="predicted"/>
<accession>A0A1Y3BVP3</accession>
<dbReference type="Proteomes" id="UP000194236">
    <property type="component" value="Unassembled WGS sequence"/>
</dbReference>
<name>A0A1Y3BVP3_EURMA</name>